<evidence type="ECO:0000259" key="3">
    <source>
        <dbReference type="Pfam" id="PF00005"/>
    </source>
</evidence>
<keyword evidence="1" id="KW-0677">Repeat</keyword>
<feature type="domain" description="ABCF3 PWI-like helical bundle" evidence="4">
    <location>
        <begin position="6"/>
        <end position="73"/>
    </location>
</feature>
<dbReference type="PANTHER" id="PTHR19211:SF117">
    <property type="entry name" value="ATP-BINDING CASSETTE SUB-FAMILY F MEMBER 3"/>
    <property type="match status" value="1"/>
</dbReference>
<comment type="caution">
    <text evidence="5">The sequence shown here is derived from an EMBL/GenBank/DDBJ whole genome shotgun (WGS) entry which is preliminary data.</text>
</comment>
<dbReference type="InterPro" id="IPR050611">
    <property type="entry name" value="ABCF"/>
</dbReference>
<dbReference type="OrthoDB" id="2110130at2759"/>
<evidence type="ECO:0000313" key="5">
    <source>
        <dbReference type="EMBL" id="KAG5461653.1"/>
    </source>
</evidence>
<sequence length="296" mass="31815">MGFASDVHGLVRDAVPGVDDAIVEYIVGYLADSASAAEDADLPDAIADFVKPMLLDAGGAAPAVERVCEELSAFVLAAGGADGDHAARQQRRSRGPAKLAQPINMLSQASMSLTVDLTRGTTDLTHVGGNRIQSQVDTKKLQKAEMKIKAKMEKRERRADYEASKLLTATQANEQFLAVNPILDYTTTRGKVKDIKIEDFDISYAGMRIVTNASLTLAYGRRYGLVGRNGVGKSTLLRSLSRREINVPSHISILHVEQEVRRPAASAARPTPASTSILGRASRGGSVTVTRDSRNR</sequence>
<evidence type="ECO:0000259" key="4">
    <source>
        <dbReference type="Pfam" id="PF26051"/>
    </source>
</evidence>
<protein>
    <recommendedName>
        <fullName evidence="7">ABC transporter domain-containing protein</fullName>
    </recommendedName>
</protein>
<organism evidence="5 6">
    <name type="scientific">Olpidium bornovanus</name>
    <dbReference type="NCBI Taxonomy" id="278681"/>
    <lineage>
        <taxon>Eukaryota</taxon>
        <taxon>Fungi</taxon>
        <taxon>Fungi incertae sedis</taxon>
        <taxon>Olpidiomycota</taxon>
        <taxon>Olpidiomycotina</taxon>
        <taxon>Olpidiomycetes</taxon>
        <taxon>Olpidiales</taxon>
        <taxon>Olpidiaceae</taxon>
        <taxon>Olpidium</taxon>
    </lineage>
</organism>
<feature type="domain" description="ABC transporter" evidence="3">
    <location>
        <begin position="211"/>
        <end position="254"/>
    </location>
</feature>
<dbReference type="PANTHER" id="PTHR19211">
    <property type="entry name" value="ATP-BINDING TRANSPORT PROTEIN-RELATED"/>
    <property type="match status" value="1"/>
</dbReference>
<name>A0A8H7ZY15_9FUNG</name>
<evidence type="ECO:0000256" key="1">
    <source>
        <dbReference type="ARBA" id="ARBA00022737"/>
    </source>
</evidence>
<feature type="compositionally biased region" description="Low complexity" evidence="2">
    <location>
        <begin position="263"/>
        <end position="276"/>
    </location>
</feature>
<proteinExistence type="predicted"/>
<evidence type="ECO:0000256" key="2">
    <source>
        <dbReference type="SAM" id="MobiDB-lite"/>
    </source>
</evidence>
<evidence type="ECO:0000313" key="6">
    <source>
        <dbReference type="Proteomes" id="UP000673691"/>
    </source>
</evidence>
<dbReference type="InterPro" id="IPR058770">
    <property type="entry name" value="PWI_ABCF3"/>
</dbReference>
<dbReference type="AlphaFoldDB" id="A0A8H7ZY15"/>
<dbReference type="InterPro" id="IPR003439">
    <property type="entry name" value="ABC_transporter-like_ATP-bd"/>
</dbReference>
<keyword evidence="6" id="KW-1185">Reference proteome</keyword>
<dbReference type="GO" id="GO:0016887">
    <property type="term" value="F:ATP hydrolysis activity"/>
    <property type="evidence" value="ECO:0007669"/>
    <property type="project" value="InterPro"/>
</dbReference>
<dbReference type="Proteomes" id="UP000673691">
    <property type="component" value="Unassembled WGS sequence"/>
</dbReference>
<dbReference type="Pfam" id="PF26051">
    <property type="entry name" value="PWI_ABCF3"/>
    <property type="match status" value="1"/>
</dbReference>
<dbReference type="EMBL" id="JAEFCI010003335">
    <property type="protein sequence ID" value="KAG5461653.1"/>
    <property type="molecule type" value="Genomic_DNA"/>
</dbReference>
<feature type="region of interest" description="Disordered" evidence="2">
    <location>
        <begin position="263"/>
        <end position="296"/>
    </location>
</feature>
<dbReference type="Gene3D" id="3.40.50.300">
    <property type="entry name" value="P-loop containing nucleotide triphosphate hydrolases"/>
    <property type="match status" value="1"/>
</dbReference>
<dbReference type="Pfam" id="PF00005">
    <property type="entry name" value="ABC_tran"/>
    <property type="match status" value="1"/>
</dbReference>
<evidence type="ECO:0008006" key="7">
    <source>
        <dbReference type="Google" id="ProtNLM"/>
    </source>
</evidence>
<dbReference type="GO" id="GO:0005524">
    <property type="term" value="F:ATP binding"/>
    <property type="evidence" value="ECO:0007669"/>
    <property type="project" value="InterPro"/>
</dbReference>
<dbReference type="InterPro" id="IPR027417">
    <property type="entry name" value="P-loop_NTPase"/>
</dbReference>
<accession>A0A8H7ZY15</accession>
<gene>
    <name evidence="5" type="ORF">BJ554DRAFT_6118</name>
</gene>
<dbReference type="SUPFAM" id="SSF52540">
    <property type="entry name" value="P-loop containing nucleoside triphosphate hydrolases"/>
    <property type="match status" value="1"/>
</dbReference>
<reference evidence="5 6" key="1">
    <citation type="journal article" name="Sci. Rep.">
        <title>Genome-scale phylogenetic analyses confirm Olpidium as the closest living zoosporic fungus to the non-flagellated, terrestrial fungi.</title>
        <authorList>
            <person name="Chang Y."/>
            <person name="Rochon D."/>
            <person name="Sekimoto S."/>
            <person name="Wang Y."/>
            <person name="Chovatia M."/>
            <person name="Sandor L."/>
            <person name="Salamov A."/>
            <person name="Grigoriev I.V."/>
            <person name="Stajich J.E."/>
            <person name="Spatafora J.W."/>
        </authorList>
    </citation>
    <scope>NUCLEOTIDE SEQUENCE [LARGE SCALE GENOMIC DNA]</scope>
    <source>
        <strain evidence="5">S191</strain>
    </source>
</reference>